<evidence type="ECO:0000313" key="7">
    <source>
        <dbReference type="Proteomes" id="UP001055115"/>
    </source>
</evidence>
<organism evidence="6 7">
    <name type="scientific">Colletotrichum spaethianum</name>
    <dbReference type="NCBI Taxonomy" id="700344"/>
    <lineage>
        <taxon>Eukaryota</taxon>
        <taxon>Fungi</taxon>
        <taxon>Dikarya</taxon>
        <taxon>Ascomycota</taxon>
        <taxon>Pezizomycotina</taxon>
        <taxon>Sordariomycetes</taxon>
        <taxon>Hypocreomycetidae</taxon>
        <taxon>Glomerellales</taxon>
        <taxon>Glomerellaceae</taxon>
        <taxon>Colletotrichum</taxon>
        <taxon>Colletotrichum spaethianum species complex</taxon>
    </lineage>
</organism>
<dbReference type="EC" id="3.1.1.47" evidence="1"/>
<dbReference type="Proteomes" id="UP001055115">
    <property type="component" value="Unassembled WGS sequence"/>
</dbReference>
<reference evidence="6 7" key="1">
    <citation type="submission" date="2022-03" db="EMBL/GenBank/DDBJ databases">
        <title>Genome data of Colletotrichum spp.</title>
        <authorList>
            <person name="Utami Y.D."/>
            <person name="Hiruma K."/>
        </authorList>
    </citation>
    <scope>NUCLEOTIDE SEQUENCE [LARGE SCALE GENOMIC DNA]</scope>
    <source>
        <strain evidence="6 7">MAFF 239500</strain>
    </source>
</reference>
<dbReference type="AlphaFoldDB" id="A0AA37PDB0"/>
<sequence length="334" mass="35649">MLLSFFVGLASVAAAVVIPGPPGPHPVALRVQAFEDAARWDPHAPKNQPEKRRLMVSVHVPLKKNTSCSVETVPYMPPETAAFYGQLATAMFGLPSTLFLGTEFEFCSVRTACGYRLGHGILARSLASYGYIVVTLDHTYDSAMVEFPDGSLLDASVAGPLLKGTQASVDADRIFVAGHSLGGATAAASLRADDRVLGGLNFDGSLWGPVTTEGTDRPLVLVSTPTTFDYISGWNEIWSHLRGPSLIVVIEGTTHMSFFDAPQLPAVLALPAEYDELVKEVLGTIDGETLATIEVELLRRTMDLALGGKKDALCDVEDISPEVGQLHAKNLSCP</sequence>
<accession>A0AA37PDB0</accession>
<dbReference type="GO" id="GO:0003847">
    <property type="term" value="F:1-alkyl-2-acetylglycerophosphocholine esterase activity"/>
    <property type="evidence" value="ECO:0007669"/>
    <property type="project" value="UniProtKB-EC"/>
</dbReference>
<dbReference type="InterPro" id="IPR029058">
    <property type="entry name" value="AB_hydrolase_fold"/>
</dbReference>
<evidence type="ECO:0000256" key="1">
    <source>
        <dbReference type="ARBA" id="ARBA00013201"/>
    </source>
</evidence>
<feature type="chain" id="PRO_5041434321" description="1-alkyl-2-acetylglycerophosphocholine esterase" evidence="5">
    <location>
        <begin position="16"/>
        <end position="334"/>
    </location>
</feature>
<name>A0AA37PDB0_9PEZI</name>
<dbReference type="PANTHER" id="PTHR10272:SF14">
    <property type="entry name" value="PAF ACETYLHYDROLASE FAMILY PROTEIN"/>
    <property type="match status" value="1"/>
</dbReference>
<dbReference type="GO" id="GO:0016042">
    <property type="term" value="P:lipid catabolic process"/>
    <property type="evidence" value="ECO:0007669"/>
    <property type="project" value="UniProtKB-KW"/>
</dbReference>
<dbReference type="PANTHER" id="PTHR10272">
    <property type="entry name" value="PLATELET-ACTIVATING FACTOR ACETYLHYDROLASE"/>
    <property type="match status" value="1"/>
</dbReference>
<dbReference type="Gene3D" id="3.40.50.1820">
    <property type="entry name" value="alpha/beta hydrolase"/>
    <property type="match status" value="2"/>
</dbReference>
<gene>
    <name evidence="6" type="ORF">ColSpa_10275</name>
</gene>
<dbReference type="SUPFAM" id="SSF53474">
    <property type="entry name" value="alpha/beta-Hydrolases"/>
    <property type="match status" value="1"/>
</dbReference>
<evidence type="ECO:0000256" key="3">
    <source>
        <dbReference type="ARBA" id="ARBA00022963"/>
    </source>
</evidence>
<keyword evidence="3" id="KW-0442">Lipid degradation</keyword>
<comment type="caution">
    <text evidence="6">The sequence shown here is derived from an EMBL/GenBank/DDBJ whole genome shotgun (WGS) entry which is preliminary data.</text>
</comment>
<proteinExistence type="predicted"/>
<dbReference type="EMBL" id="BQXU01000034">
    <property type="protein sequence ID" value="GKT50094.1"/>
    <property type="molecule type" value="Genomic_DNA"/>
</dbReference>
<feature type="signal peptide" evidence="5">
    <location>
        <begin position="1"/>
        <end position="15"/>
    </location>
</feature>
<dbReference type="RefSeq" id="XP_049132444.1">
    <property type="nucleotide sequence ID" value="XM_049276487.1"/>
</dbReference>
<keyword evidence="5" id="KW-0732">Signal</keyword>
<protein>
    <recommendedName>
        <fullName evidence="1">1-alkyl-2-acetylglycerophosphocholine esterase</fullName>
        <ecNumber evidence="1">3.1.1.47</ecNumber>
    </recommendedName>
</protein>
<dbReference type="GeneID" id="73331077"/>
<evidence type="ECO:0000313" key="6">
    <source>
        <dbReference type="EMBL" id="GKT50094.1"/>
    </source>
</evidence>
<evidence type="ECO:0000256" key="5">
    <source>
        <dbReference type="SAM" id="SignalP"/>
    </source>
</evidence>
<evidence type="ECO:0000256" key="4">
    <source>
        <dbReference type="ARBA" id="ARBA00023098"/>
    </source>
</evidence>
<dbReference type="Pfam" id="PF03403">
    <property type="entry name" value="PAF-AH_p_II"/>
    <property type="match status" value="1"/>
</dbReference>
<keyword evidence="4" id="KW-0443">Lipid metabolism</keyword>
<keyword evidence="7" id="KW-1185">Reference proteome</keyword>
<evidence type="ECO:0000256" key="2">
    <source>
        <dbReference type="ARBA" id="ARBA00022801"/>
    </source>
</evidence>
<keyword evidence="2" id="KW-0378">Hydrolase</keyword>